<keyword evidence="4" id="KW-0547">Nucleotide-binding</keyword>
<dbReference type="InterPro" id="IPR050980">
    <property type="entry name" value="2C_sensor_his_kinase"/>
</dbReference>
<reference evidence="9 10" key="1">
    <citation type="submission" date="2015-06" db="EMBL/GenBank/DDBJ databases">
        <title>Genome sequence of Pseudoalteromonas peptidolytica.</title>
        <authorList>
            <person name="Xie B.-B."/>
            <person name="Rong J.-C."/>
            <person name="Qin Q.-L."/>
            <person name="Zhang Y.-Z."/>
        </authorList>
    </citation>
    <scope>NUCLEOTIDE SEQUENCE [LARGE SCALE GENOMIC DNA]</scope>
    <source>
        <strain evidence="9 10">F12-50-A1</strain>
    </source>
</reference>
<keyword evidence="6" id="KW-0067">ATP-binding</keyword>
<dbReference type="Gene3D" id="3.30.565.10">
    <property type="entry name" value="Histidine kinase-like ATPase, C-terminal domain"/>
    <property type="match status" value="1"/>
</dbReference>
<keyword evidence="7" id="KW-0812">Transmembrane</keyword>
<dbReference type="SUPFAM" id="SSF55874">
    <property type="entry name" value="ATPase domain of HSP90 chaperone/DNA topoisomerase II/histidine kinase"/>
    <property type="match status" value="1"/>
</dbReference>
<evidence type="ECO:0000256" key="4">
    <source>
        <dbReference type="ARBA" id="ARBA00022741"/>
    </source>
</evidence>
<dbReference type="PANTHER" id="PTHR44936:SF10">
    <property type="entry name" value="SENSOR PROTEIN RSTB"/>
    <property type="match status" value="1"/>
</dbReference>
<comment type="catalytic activity">
    <reaction evidence="1">
        <text>ATP + protein L-histidine = ADP + protein N-phospho-L-histidine.</text>
        <dbReference type="EC" id="2.7.13.3"/>
    </reaction>
</comment>
<dbReference type="GO" id="GO:0005524">
    <property type="term" value="F:ATP binding"/>
    <property type="evidence" value="ECO:0007669"/>
    <property type="project" value="UniProtKB-KW"/>
</dbReference>
<evidence type="ECO:0000256" key="2">
    <source>
        <dbReference type="ARBA" id="ARBA00012438"/>
    </source>
</evidence>
<dbReference type="InterPro" id="IPR004358">
    <property type="entry name" value="Sig_transdc_His_kin-like_C"/>
</dbReference>
<dbReference type="InterPro" id="IPR003594">
    <property type="entry name" value="HATPase_dom"/>
</dbReference>
<feature type="transmembrane region" description="Helical" evidence="7">
    <location>
        <begin position="43"/>
        <end position="63"/>
    </location>
</feature>
<dbReference type="AlphaFoldDB" id="A0A8I0N0U2"/>
<feature type="transmembrane region" description="Helical" evidence="7">
    <location>
        <begin position="156"/>
        <end position="174"/>
    </location>
</feature>
<evidence type="ECO:0000256" key="5">
    <source>
        <dbReference type="ARBA" id="ARBA00022777"/>
    </source>
</evidence>
<evidence type="ECO:0000313" key="9">
    <source>
        <dbReference type="EMBL" id="MBE0348479.1"/>
    </source>
</evidence>
<feature type="domain" description="Histidine kinase" evidence="8">
    <location>
        <begin position="206"/>
        <end position="408"/>
    </location>
</feature>
<dbReference type="InterPro" id="IPR005467">
    <property type="entry name" value="His_kinase_dom"/>
</dbReference>
<dbReference type="GO" id="GO:0000155">
    <property type="term" value="F:phosphorelay sensor kinase activity"/>
    <property type="evidence" value="ECO:0007669"/>
    <property type="project" value="TreeGrafter"/>
</dbReference>
<evidence type="ECO:0000256" key="3">
    <source>
        <dbReference type="ARBA" id="ARBA00022679"/>
    </source>
</evidence>
<dbReference type="EMBL" id="AQHF01000034">
    <property type="protein sequence ID" value="MBE0348479.1"/>
    <property type="molecule type" value="Genomic_DNA"/>
</dbReference>
<evidence type="ECO:0000256" key="1">
    <source>
        <dbReference type="ARBA" id="ARBA00000085"/>
    </source>
</evidence>
<dbReference type="PROSITE" id="PS50109">
    <property type="entry name" value="HIS_KIN"/>
    <property type="match status" value="1"/>
</dbReference>
<dbReference type="InterPro" id="IPR036890">
    <property type="entry name" value="HATPase_C_sf"/>
</dbReference>
<feature type="transmembrane region" description="Helical" evidence="7">
    <location>
        <begin position="83"/>
        <end position="106"/>
    </location>
</feature>
<evidence type="ECO:0000256" key="7">
    <source>
        <dbReference type="SAM" id="Phobius"/>
    </source>
</evidence>
<evidence type="ECO:0000256" key="6">
    <source>
        <dbReference type="ARBA" id="ARBA00022840"/>
    </source>
</evidence>
<keyword evidence="7" id="KW-0472">Membrane</keyword>
<keyword evidence="5 9" id="KW-0418">Kinase</keyword>
<keyword evidence="10" id="KW-1185">Reference proteome</keyword>
<evidence type="ECO:0000313" key="10">
    <source>
        <dbReference type="Proteomes" id="UP000660708"/>
    </source>
</evidence>
<sequence length="414" mass="45534">MMNIAFSPSSALGQLLLLRSVAIVIQILMLLFAALVFGKQFDFVAVVGVVAAESVFQLLSIYAYRHTKEAEPIGMTMQLLADILFLTILLDLTGGATNAFVSLLVLPTVIAAVTIPTLNMLVVSASAIGAYVYLYIKMSHEHVHHMDMSTHLLGMLVNFTFTIIVVATVVSLLVKQNRKKERAIASLREQQLQQEQIIALGSAAAQATHQLATPIAHLALLHEELDELYPNEPCVADMSEPLFRCKEQLDVFREFTEYLKSASKITITIERFAEQLSELVSLQFPNQHFHFELENLEGELTDDPMLAPSILNLISNGVRANEQAGQVDIKIKLNSTDSEHRITILDSGLGIDEEKLKQLGQHVVNSESGLGMAVLLSHATIERLGGQLAIENCISGGTKCTIKLPKVRDEIITR</sequence>
<protein>
    <recommendedName>
        <fullName evidence="2">histidine kinase</fullName>
        <ecNumber evidence="2">2.7.13.3</ecNumber>
    </recommendedName>
</protein>
<dbReference type="Proteomes" id="UP000660708">
    <property type="component" value="Unassembled WGS sequence"/>
</dbReference>
<feature type="transmembrane region" description="Helical" evidence="7">
    <location>
        <begin position="16"/>
        <end position="36"/>
    </location>
</feature>
<dbReference type="EC" id="2.7.13.3" evidence="2"/>
<comment type="caution">
    <text evidence="9">The sequence shown here is derived from an EMBL/GenBank/DDBJ whole genome shotgun (WGS) entry which is preliminary data.</text>
</comment>
<keyword evidence="7" id="KW-1133">Transmembrane helix</keyword>
<gene>
    <name evidence="9" type="primary">regB</name>
    <name evidence="9" type="ORF">PPEP_b0233</name>
</gene>
<accession>A0A8I0N0U2</accession>
<dbReference type="PRINTS" id="PR00344">
    <property type="entry name" value="BCTRLSENSOR"/>
</dbReference>
<dbReference type="GO" id="GO:0005886">
    <property type="term" value="C:plasma membrane"/>
    <property type="evidence" value="ECO:0007669"/>
    <property type="project" value="TreeGrafter"/>
</dbReference>
<dbReference type="PANTHER" id="PTHR44936">
    <property type="entry name" value="SENSOR PROTEIN CREC"/>
    <property type="match status" value="1"/>
</dbReference>
<dbReference type="SMART" id="SM00387">
    <property type="entry name" value="HATPase_c"/>
    <property type="match status" value="1"/>
</dbReference>
<evidence type="ECO:0000259" key="8">
    <source>
        <dbReference type="PROSITE" id="PS50109"/>
    </source>
</evidence>
<proteinExistence type="predicted"/>
<dbReference type="Pfam" id="PF02518">
    <property type="entry name" value="HATPase_c"/>
    <property type="match status" value="1"/>
</dbReference>
<organism evidence="9 10">
    <name type="scientific">Pseudoalteromonas peptidolytica F12-50-A1</name>
    <dbReference type="NCBI Taxonomy" id="1315280"/>
    <lineage>
        <taxon>Bacteria</taxon>
        <taxon>Pseudomonadati</taxon>
        <taxon>Pseudomonadota</taxon>
        <taxon>Gammaproteobacteria</taxon>
        <taxon>Alteromonadales</taxon>
        <taxon>Pseudoalteromonadaceae</taxon>
        <taxon>Pseudoalteromonas</taxon>
    </lineage>
</organism>
<keyword evidence="3" id="KW-0808">Transferase</keyword>
<feature type="transmembrane region" description="Helical" evidence="7">
    <location>
        <begin position="118"/>
        <end position="136"/>
    </location>
</feature>
<name>A0A8I0N0U2_9GAMM</name>